<dbReference type="AlphaFoldDB" id="A0A081BSL4"/>
<gene>
    <name evidence="2" type="ORF">U14_05680</name>
</gene>
<dbReference type="EMBL" id="DF820461">
    <property type="protein sequence ID" value="GAK54395.1"/>
    <property type="molecule type" value="Genomic_DNA"/>
</dbReference>
<evidence type="ECO:0000313" key="2">
    <source>
        <dbReference type="EMBL" id="GAK54395.1"/>
    </source>
</evidence>
<name>A0A081BSL4_9BACT</name>
<protein>
    <submittedName>
        <fullName evidence="2">Uncharacterized protein</fullName>
    </submittedName>
</protein>
<feature type="region of interest" description="Disordered" evidence="1">
    <location>
        <begin position="290"/>
        <end position="310"/>
    </location>
</feature>
<dbReference type="Proteomes" id="UP000030700">
    <property type="component" value="Unassembled WGS sequence"/>
</dbReference>
<sequence>MKGSNPLNDIAANLGVTPKVLTQLATGEDREFRELVRGILSMLPEPEIMLVASDPEINPEFLEYLRRLFENNRKILVTILQNPAGQRQTKRAILEKLPENMLIALLQNPATPADIREILTQARLKGQGGAMSNAPSQAEEFKIKMKVSKLLNDLEANLGVSIEAFMTIRGRDDEQSKEFVREVYNALPEENVLIVARDTTTTVKILDYLSQLFDTNQKILYTILHNPIADDKTKRFILSHLSENAILTAVKNSKTPPELLAFFADYFAKSDDMLALLLMNPSTPVAIKEKIEEQSSSESESAKETENELELEEFSANFTPQVSAPQNDVEAKITLCVDKLYDINADIVTEFIKQARTEILKRLELIARANRLILRTIMRTPSLSIQDIEHINMDMFVTLLKKLPDDVDDKTILQLMMQSKTSK</sequence>
<dbReference type="HOGENOM" id="CLU_648391_0_0_0"/>
<reference evidence="2" key="1">
    <citation type="journal article" date="2015" name="PeerJ">
        <title>First genomic representation of candidate bacterial phylum KSB3 points to enhanced environmental sensing as a trigger of wastewater bulking.</title>
        <authorList>
            <person name="Sekiguchi Y."/>
            <person name="Ohashi A."/>
            <person name="Parks D.H."/>
            <person name="Yamauchi T."/>
            <person name="Tyson G.W."/>
            <person name="Hugenholtz P."/>
        </authorList>
    </citation>
    <scope>NUCLEOTIDE SEQUENCE [LARGE SCALE GENOMIC DNA]</scope>
</reference>
<evidence type="ECO:0000313" key="3">
    <source>
        <dbReference type="Proteomes" id="UP000030700"/>
    </source>
</evidence>
<evidence type="ECO:0000256" key="1">
    <source>
        <dbReference type="SAM" id="MobiDB-lite"/>
    </source>
</evidence>
<organism evidence="2">
    <name type="scientific">Candidatus Moduliflexus flocculans</name>
    <dbReference type="NCBI Taxonomy" id="1499966"/>
    <lineage>
        <taxon>Bacteria</taxon>
        <taxon>Candidatus Moduliflexota</taxon>
        <taxon>Candidatus Moduliflexia</taxon>
        <taxon>Candidatus Moduliflexales</taxon>
        <taxon>Candidatus Moduliflexaceae</taxon>
    </lineage>
</organism>
<proteinExistence type="predicted"/>
<accession>A0A081BSL4</accession>
<keyword evidence="3" id="KW-1185">Reference proteome</keyword>